<gene>
    <name evidence="2" type="ORF">PoMZ_01487</name>
</gene>
<feature type="compositionally biased region" description="Polar residues" evidence="1">
    <location>
        <begin position="808"/>
        <end position="818"/>
    </location>
</feature>
<feature type="compositionally biased region" description="Pro residues" evidence="1">
    <location>
        <begin position="707"/>
        <end position="720"/>
    </location>
</feature>
<feature type="region of interest" description="Disordered" evidence="1">
    <location>
        <begin position="1009"/>
        <end position="1128"/>
    </location>
</feature>
<accession>A0A4P7N2B8</accession>
<feature type="region of interest" description="Disordered" evidence="1">
    <location>
        <begin position="944"/>
        <end position="971"/>
    </location>
</feature>
<name>A0A4P7N2B8_PYROR</name>
<feature type="compositionally biased region" description="Basic residues" evidence="1">
    <location>
        <begin position="251"/>
        <end position="266"/>
    </location>
</feature>
<dbReference type="EMBL" id="CP034205">
    <property type="protein sequence ID" value="QBZ56578.1"/>
    <property type="molecule type" value="Genomic_DNA"/>
</dbReference>
<feature type="compositionally biased region" description="Pro residues" evidence="1">
    <location>
        <begin position="821"/>
        <end position="833"/>
    </location>
</feature>
<evidence type="ECO:0000313" key="2">
    <source>
        <dbReference type="EMBL" id="QBZ56578.1"/>
    </source>
</evidence>
<feature type="compositionally biased region" description="Basic and acidic residues" evidence="1">
    <location>
        <begin position="534"/>
        <end position="546"/>
    </location>
</feature>
<feature type="compositionally biased region" description="Polar residues" evidence="1">
    <location>
        <begin position="143"/>
        <end position="165"/>
    </location>
</feature>
<feature type="compositionally biased region" description="Polar residues" evidence="1">
    <location>
        <begin position="321"/>
        <end position="335"/>
    </location>
</feature>
<feature type="compositionally biased region" description="Basic and acidic residues" evidence="1">
    <location>
        <begin position="439"/>
        <end position="449"/>
    </location>
</feature>
<sequence length="1156" mass="128193">MDGIGGAPLPVCLPFCLQRSGPYLLTMKRGLLHSSPAVRESSTVRTFETVALHTRHHTDGYELGSEDTFVSFRLKLPVLISVNIQPRYLYPPGMLAALKLPSTCGSTHRFNQSGNSSCQTTCRVDQPKWVMVVGAFPPLAPRSKQQQTDTANSRITEIESPSQGQPWAPMANAAAHEADRSFRSSQARGDRPPGDFRVPDYSDDRRHGLSSSRPYRVDWGEMDGPIFDRQPRPLMGEEPLHSSDLALIPSPRRRHKTSSRTSHHHQPAMYSARPQEPHVPSLTRSSTAPHSQRRSFLEDEISRSDSRRSGSRRDQSPRSHPFQSVPGSPATSLTEPDSDSDGSTSSTGHYERRERRAGSRDALPGRYQPKRSQRRHLPHDDVIPEEEDDRRSGRVASHSRRRMQPVVESFSHGKDHYYKPHRNQRRTPEFDEEFGSSPDSRRGHYHPDQPHILQPQRPVYVTDGSDTGSSLSRNFRDNGPPQHCDKRIKPDDVHHTEDGHKYGICGRCRARICYMCGTPFKRCNCPPVPRRGEHGHLATERDEHPPESSSHQVKRSDIRDTEYCQQPIGVYSPPESPTFEKSTRSNLDSYGSPGSRDSRAYREREKLGSRVPVKDQDDEDLITSMHDRQGEDLKRRLRGSPCPEGTIAKYYADEASEAMKSPQSTALTHSRLGTMVPVAAPLPPQDHSNSEFYALAPAYSNNSSAQPVPPPAVPIAPPPNDYHDASPPRSNHRASMSPAFDSLPYPPKYSSSQPPAHLDEPMYAHSYPPVPVPPQVQVSPRCLQERQADPHWPYDSPRTRQREHSPNAPYSRSLPHTTSAVPPPVPMPPPAVPIAPSASARMSELPERHLVRAAQAPRAAPSPPPESERHSRSGDYVSSVNKARTRRSSVERRMADRFNPESRHSYDLTVPYAIASSAPLAVHPGPMLHGPVPAPSIVSLHHPSTPMHHHVPLASPAHQHPRTPPRSQHPPMYPYASPVVSVGMPLHPTPSIPMMTHMPMGPVPHPAISVAPGPPFASMPRRHTMDDEIFGSNNSRSTRSSDLGPAGGPGRRSRRHAQNGEKHAADGGESHSPSRSSSRRRQRQKSDSVSTPTTSRRHHQNEAPYLEDEQEKPSDSSLAGLSGSGRGMNRVYEWNKHVVMGSSPNSPAAPPSSVGS</sequence>
<organism evidence="2 3">
    <name type="scientific">Pyricularia oryzae</name>
    <name type="common">Rice blast fungus</name>
    <name type="synonym">Magnaporthe oryzae</name>
    <dbReference type="NCBI Taxonomy" id="318829"/>
    <lineage>
        <taxon>Eukaryota</taxon>
        <taxon>Fungi</taxon>
        <taxon>Dikarya</taxon>
        <taxon>Ascomycota</taxon>
        <taxon>Pezizomycotina</taxon>
        <taxon>Sordariomycetes</taxon>
        <taxon>Sordariomycetidae</taxon>
        <taxon>Magnaporthales</taxon>
        <taxon>Pyriculariaceae</taxon>
        <taxon>Pyricularia</taxon>
    </lineage>
</organism>
<evidence type="ECO:0000313" key="3">
    <source>
        <dbReference type="Proteomes" id="UP000294847"/>
    </source>
</evidence>
<feature type="compositionally biased region" description="Basic and acidic residues" evidence="1">
    <location>
        <begin position="176"/>
        <end position="207"/>
    </location>
</feature>
<feature type="compositionally biased region" description="Polar residues" evidence="1">
    <location>
        <begin position="464"/>
        <end position="473"/>
    </location>
</feature>
<feature type="region of interest" description="Disordered" evidence="1">
    <location>
        <begin position="700"/>
        <end position="890"/>
    </location>
</feature>
<evidence type="ECO:0000256" key="1">
    <source>
        <dbReference type="SAM" id="MobiDB-lite"/>
    </source>
</evidence>
<feature type="compositionally biased region" description="Basic and acidic residues" evidence="1">
    <location>
        <begin position="596"/>
        <end position="615"/>
    </location>
</feature>
<feature type="compositionally biased region" description="Basic and acidic residues" evidence="1">
    <location>
        <begin position="295"/>
        <end position="317"/>
    </location>
</feature>
<feature type="compositionally biased region" description="Pro residues" evidence="1">
    <location>
        <begin position="962"/>
        <end position="971"/>
    </location>
</feature>
<feature type="region of interest" description="Disordered" evidence="1">
    <location>
        <begin position="140"/>
        <end position="498"/>
    </location>
</feature>
<feature type="compositionally biased region" description="Polar residues" evidence="1">
    <location>
        <begin position="1031"/>
        <end position="1041"/>
    </location>
</feature>
<proteinExistence type="predicted"/>
<dbReference type="Proteomes" id="UP000294847">
    <property type="component" value="Chromosome 2"/>
</dbReference>
<feature type="compositionally biased region" description="Basic and acidic residues" evidence="1">
    <location>
        <begin position="349"/>
        <end position="359"/>
    </location>
</feature>
<feature type="compositionally biased region" description="Basic and acidic residues" evidence="1">
    <location>
        <begin position="483"/>
        <end position="498"/>
    </location>
</feature>
<protein>
    <submittedName>
        <fullName evidence="2">Uncharacterized protein</fullName>
    </submittedName>
</protein>
<dbReference type="AlphaFoldDB" id="A0A4P7N2B8"/>
<feature type="compositionally biased region" description="Basic and acidic residues" evidence="1">
    <location>
        <begin position="1058"/>
        <end position="1069"/>
    </location>
</feature>
<feature type="compositionally biased region" description="Basic residues" evidence="1">
    <location>
        <begin position="368"/>
        <end position="377"/>
    </location>
</feature>
<reference evidence="2 3" key="1">
    <citation type="journal article" date="2019" name="Mol. Biol. Evol.">
        <title>Blast fungal genomes show frequent chromosomal changes, gene gains and losses, and effector gene turnover.</title>
        <authorList>
            <person name="Gomez Luciano L.B."/>
            <person name="Jason Tsai I."/>
            <person name="Chuma I."/>
            <person name="Tosa Y."/>
            <person name="Chen Y.H."/>
            <person name="Li J.Y."/>
            <person name="Li M.Y."/>
            <person name="Jade Lu M.Y."/>
            <person name="Nakayashiki H."/>
            <person name="Li W.H."/>
        </authorList>
    </citation>
    <scope>NUCLEOTIDE SEQUENCE [LARGE SCALE GENOMIC DNA]</scope>
    <source>
        <strain evidence="2">MZ5-1-6</strain>
    </source>
</reference>
<feature type="region of interest" description="Disordered" evidence="1">
    <location>
        <begin position="534"/>
        <end position="619"/>
    </location>
</feature>